<feature type="domain" description="Pyrrolo-quinoline quinone repeat" evidence="2">
    <location>
        <begin position="14"/>
        <end position="106"/>
    </location>
</feature>
<reference evidence="3" key="1">
    <citation type="journal article" date="2014" name="Int. J. Syst. Evol. Microbiol.">
        <title>Complete genome sequence of Corynebacterium casei LMG S-19264T (=DSM 44701T), isolated from a smear-ripened cheese.</title>
        <authorList>
            <consortium name="US DOE Joint Genome Institute (JGI-PGF)"/>
            <person name="Walter F."/>
            <person name="Albersmeier A."/>
            <person name="Kalinowski J."/>
            <person name="Ruckert C."/>
        </authorList>
    </citation>
    <scope>NUCLEOTIDE SEQUENCE</scope>
    <source>
        <strain evidence="3">CGMCC 1.7086</strain>
    </source>
</reference>
<dbReference type="PANTHER" id="PTHR34512">
    <property type="entry name" value="CELL SURFACE PROTEIN"/>
    <property type="match status" value="1"/>
</dbReference>
<name>A0A917YU53_9ALTE</name>
<feature type="domain" description="Pyrrolo-quinoline quinone repeat" evidence="2">
    <location>
        <begin position="132"/>
        <end position="208"/>
    </location>
</feature>
<dbReference type="Proteomes" id="UP000606935">
    <property type="component" value="Unassembled WGS sequence"/>
</dbReference>
<dbReference type="Pfam" id="PF13360">
    <property type="entry name" value="PQQ_2"/>
    <property type="match status" value="3"/>
</dbReference>
<feature type="chain" id="PRO_5037111394" description="Pyrrolo-quinoline quinone repeat domain-containing protein" evidence="1">
    <location>
        <begin position="21"/>
        <end position="409"/>
    </location>
</feature>
<dbReference type="SMART" id="SM00564">
    <property type="entry name" value="PQQ"/>
    <property type="match status" value="5"/>
</dbReference>
<organism evidence="3 4">
    <name type="scientific">Bowmanella pacifica</name>
    <dbReference type="NCBI Taxonomy" id="502051"/>
    <lineage>
        <taxon>Bacteria</taxon>
        <taxon>Pseudomonadati</taxon>
        <taxon>Pseudomonadota</taxon>
        <taxon>Gammaproteobacteria</taxon>
        <taxon>Alteromonadales</taxon>
        <taxon>Alteromonadaceae</taxon>
        <taxon>Bowmanella</taxon>
    </lineage>
</organism>
<dbReference type="PANTHER" id="PTHR34512:SF30">
    <property type="entry name" value="OUTER MEMBRANE PROTEIN ASSEMBLY FACTOR BAMB"/>
    <property type="match status" value="1"/>
</dbReference>
<dbReference type="EMBL" id="BMLS01000001">
    <property type="protein sequence ID" value="GGO65601.1"/>
    <property type="molecule type" value="Genomic_DNA"/>
</dbReference>
<reference evidence="3" key="2">
    <citation type="submission" date="2020-09" db="EMBL/GenBank/DDBJ databases">
        <authorList>
            <person name="Sun Q."/>
            <person name="Zhou Y."/>
        </authorList>
    </citation>
    <scope>NUCLEOTIDE SEQUENCE</scope>
    <source>
        <strain evidence="3">CGMCC 1.7086</strain>
    </source>
</reference>
<gene>
    <name evidence="3" type="ORF">GCM10010982_07790</name>
</gene>
<protein>
    <recommendedName>
        <fullName evidence="2">Pyrrolo-quinoline quinone repeat domain-containing protein</fullName>
    </recommendedName>
</protein>
<evidence type="ECO:0000313" key="3">
    <source>
        <dbReference type="EMBL" id="GGO65601.1"/>
    </source>
</evidence>
<evidence type="ECO:0000256" key="1">
    <source>
        <dbReference type="SAM" id="SignalP"/>
    </source>
</evidence>
<dbReference type="AlphaFoldDB" id="A0A917YU53"/>
<comment type="caution">
    <text evidence="3">The sequence shown here is derived from an EMBL/GenBank/DDBJ whole genome shotgun (WGS) entry which is preliminary data.</text>
</comment>
<dbReference type="SUPFAM" id="SSF50998">
    <property type="entry name" value="Quinoprotein alcohol dehydrogenase-like"/>
    <property type="match status" value="1"/>
</dbReference>
<dbReference type="InterPro" id="IPR015943">
    <property type="entry name" value="WD40/YVTN_repeat-like_dom_sf"/>
</dbReference>
<dbReference type="RefSeq" id="WP_188690565.1">
    <property type="nucleotide sequence ID" value="NZ_BMLS01000001.1"/>
</dbReference>
<evidence type="ECO:0000313" key="4">
    <source>
        <dbReference type="Proteomes" id="UP000606935"/>
    </source>
</evidence>
<proteinExistence type="predicted"/>
<evidence type="ECO:0000259" key="2">
    <source>
        <dbReference type="Pfam" id="PF13360"/>
    </source>
</evidence>
<dbReference type="InterPro" id="IPR002372">
    <property type="entry name" value="PQQ_rpt_dom"/>
</dbReference>
<sequence>MKSLYCLIAMAWLSAFPAQAKLLWQIQTDDGVFASPVVHNGVLYLANGNKLSALNLQGTLLWQHPLSAPARSTPAIAHDMLLLQTEQGLLAFSLTGQLTWQHLSKDGPRLVNGANWGWGKGDYAEPWSWYRSSVTLDKGVAYYGSQTGTYAVRITDGQQLWYQDTGMTHTQPAVSQEIVVVGSWNNHLYGLNAQNGDILWQFESPLPQGELGGWDGWQGFNLNPVISGDYVYVGSRSTWFFKLGLKDGREAWSTKHASSWIGSTALVHNGQVYYGLSDGLALIGQHTQSGNIEHFVRSPHLIFAAPVAIGEQLYFATLSGELFSYLPASGKHQRLYQTQSSQMHYQKHVKPLGGPNYQPLDPKLPIYQASLKQVTELLEDMDSIVSLGTADGVLYLGLTNGRLLAWRPE</sequence>
<accession>A0A917YU53</accession>
<dbReference type="InterPro" id="IPR011047">
    <property type="entry name" value="Quinoprotein_ADH-like_sf"/>
</dbReference>
<feature type="signal peptide" evidence="1">
    <location>
        <begin position="1"/>
        <end position="20"/>
    </location>
</feature>
<dbReference type="Gene3D" id="2.130.10.10">
    <property type="entry name" value="YVTN repeat-like/Quinoprotein amine dehydrogenase"/>
    <property type="match status" value="2"/>
</dbReference>
<dbReference type="InterPro" id="IPR018391">
    <property type="entry name" value="PQQ_b-propeller_rpt"/>
</dbReference>
<feature type="domain" description="Pyrrolo-quinoline quinone repeat" evidence="2">
    <location>
        <begin position="224"/>
        <end position="333"/>
    </location>
</feature>
<keyword evidence="4" id="KW-1185">Reference proteome</keyword>
<keyword evidence="1" id="KW-0732">Signal</keyword>